<sequence length="91" mass="10230">MDASFLPGMWMVFCLLDIVVMILLVATFEPMLPRPRGPLHGSGCRLQNHMVGVWVHTIVSYSQKPQWVGAEGDVWLKARSIINIADCCMIM</sequence>
<evidence type="ECO:0000313" key="3">
    <source>
        <dbReference type="Proteomes" id="UP000886520"/>
    </source>
</evidence>
<dbReference type="AlphaFoldDB" id="A0A9D4V0I6"/>
<evidence type="ECO:0000256" key="1">
    <source>
        <dbReference type="SAM" id="Phobius"/>
    </source>
</evidence>
<dbReference type="Proteomes" id="UP000886520">
    <property type="component" value="Chromosome 7"/>
</dbReference>
<keyword evidence="3" id="KW-1185">Reference proteome</keyword>
<keyword evidence="1" id="KW-0472">Membrane</keyword>
<organism evidence="2 3">
    <name type="scientific">Adiantum capillus-veneris</name>
    <name type="common">Maidenhair fern</name>
    <dbReference type="NCBI Taxonomy" id="13818"/>
    <lineage>
        <taxon>Eukaryota</taxon>
        <taxon>Viridiplantae</taxon>
        <taxon>Streptophyta</taxon>
        <taxon>Embryophyta</taxon>
        <taxon>Tracheophyta</taxon>
        <taxon>Polypodiopsida</taxon>
        <taxon>Polypodiidae</taxon>
        <taxon>Polypodiales</taxon>
        <taxon>Pteridineae</taxon>
        <taxon>Pteridaceae</taxon>
        <taxon>Vittarioideae</taxon>
        <taxon>Adiantum</taxon>
    </lineage>
</organism>
<proteinExistence type="predicted"/>
<protein>
    <submittedName>
        <fullName evidence="2">Uncharacterized protein</fullName>
    </submittedName>
</protein>
<keyword evidence="1" id="KW-1133">Transmembrane helix</keyword>
<keyword evidence="1" id="KW-0812">Transmembrane</keyword>
<accession>A0A9D4V0I6</accession>
<evidence type="ECO:0000313" key="2">
    <source>
        <dbReference type="EMBL" id="KAI5077226.1"/>
    </source>
</evidence>
<reference evidence="2" key="1">
    <citation type="submission" date="2021-01" db="EMBL/GenBank/DDBJ databases">
        <title>Adiantum capillus-veneris genome.</title>
        <authorList>
            <person name="Fang Y."/>
            <person name="Liao Q."/>
        </authorList>
    </citation>
    <scope>NUCLEOTIDE SEQUENCE</scope>
    <source>
        <strain evidence="2">H3</strain>
        <tissue evidence="2">Leaf</tissue>
    </source>
</reference>
<gene>
    <name evidence="2" type="ORF">GOP47_0007050</name>
</gene>
<dbReference type="EMBL" id="JABFUD020000007">
    <property type="protein sequence ID" value="KAI5077226.1"/>
    <property type="molecule type" value="Genomic_DNA"/>
</dbReference>
<comment type="caution">
    <text evidence="2">The sequence shown here is derived from an EMBL/GenBank/DDBJ whole genome shotgun (WGS) entry which is preliminary data.</text>
</comment>
<name>A0A9D4V0I6_ADICA</name>
<feature type="transmembrane region" description="Helical" evidence="1">
    <location>
        <begin position="6"/>
        <end position="26"/>
    </location>
</feature>